<gene>
    <name evidence="1" type="ORF">RPERSI_LOCUS33248</name>
</gene>
<reference evidence="1" key="1">
    <citation type="submission" date="2021-06" db="EMBL/GenBank/DDBJ databases">
        <authorList>
            <person name="Kallberg Y."/>
            <person name="Tangrot J."/>
            <person name="Rosling A."/>
        </authorList>
    </citation>
    <scope>NUCLEOTIDE SEQUENCE</scope>
    <source>
        <strain evidence="1">MA461A</strain>
    </source>
</reference>
<feature type="non-terminal residue" evidence="1">
    <location>
        <position position="1"/>
    </location>
</feature>
<sequence>REFLVPIQILQIYDPKMNYEGGSKTLNHYLHDFDELLSRMILDENENSFRICYGIFIVNDKVHIPEWYPSTMNVVMGKQTQFYGNGETILNKTDRAMIAAHTDTVETIFKNLSNETWMNEKERLTKMVLDIIGETRICTAITESDRKESRYE</sequence>
<evidence type="ECO:0000313" key="1">
    <source>
        <dbReference type="EMBL" id="CAG8844534.1"/>
    </source>
</evidence>
<dbReference type="Proteomes" id="UP000789920">
    <property type="component" value="Unassembled WGS sequence"/>
</dbReference>
<evidence type="ECO:0000313" key="2">
    <source>
        <dbReference type="Proteomes" id="UP000789920"/>
    </source>
</evidence>
<proteinExistence type="predicted"/>
<accession>A0ACA9SPR8</accession>
<feature type="non-terminal residue" evidence="1">
    <location>
        <position position="152"/>
    </location>
</feature>
<dbReference type="EMBL" id="CAJVQC010143064">
    <property type="protein sequence ID" value="CAG8844534.1"/>
    <property type="molecule type" value="Genomic_DNA"/>
</dbReference>
<protein>
    <submittedName>
        <fullName evidence="1">387_t:CDS:1</fullName>
    </submittedName>
</protein>
<organism evidence="1 2">
    <name type="scientific">Racocetra persica</name>
    <dbReference type="NCBI Taxonomy" id="160502"/>
    <lineage>
        <taxon>Eukaryota</taxon>
        <taxon>Fungi</taxon>
        <taxon>Fungi incertae sedis</taxon>
        <taxon>Mucoromycota</taxon>
        <taxon>Glomeromycotina</taxon>
        <taxon>Glomeromycetes</taxon>
        <taxon>Diversisporales</taxon>
        <taxon>Gigasporaceae</taxon>
        <taxon>Racocetra</taxon>
    </lineage>
</organism>
<keyword evidence="2" id="KW-1185">Reference proteome</keyword>
<name>A0ACA9SPR8_9GLOM</name>
<comment type="caution">
    <text evidence="1">The sequence shown here is derived from an EMBL/GenBank/DDBJ whole genome shotgun (WGS) entry which is preliminary data.</text>
</comment>